<dbReference type="Proteomes" id="UP000053557">
    <property type="component" value="Unassembled WGS sequence"/>
</dbReference>
<name>A0A101XQK4_9BACL</name>
<dbReference type="AlphaFoldDB" id="A0A101XQK4"/>
<dbReference type="EMBL" id="LPVJ01000038">
    <property type="protein sequence ID" value="KUO95694.1"/>
    <property type="molecule type" value="Genomic_DNA"/>
</dbReference>
<organism evidence="1 2">
    <name type="scientific">Ferroacidibacillus organovorans</name>
    <dbReference type="NCBI Taxonomy" id="1765683"/>
    <lineage>
        <taxon>Bacteria</taxon>
        <taxon>Bacillati</taxon>
        <taxon>Bacillota</taxon>
        <taxon>Bacilli</taxon>
        <taxon>Bacillales</taxon>
        <taxon>Alicyclobacillaceae</taxon>
        <taxon>Ferroacidibacillus</taxon>
    </lineage>
</organism>
<comment type="caution">
    <text evidence="1">The sequence shown here is derived from an EMBL/GenBank/DDBJ whole genome shotgun (WGS) entry which is preliminary data.</text>
</comment>
<dbReference type="RefSeq" id="WP_067716316.1">
    <property type="nucleotide sequence ID" value="NZ_LPVJ01000038.1"/>
</dbReference>
<protein>
    <recommendedName>
        <fullName evidence="3">Flagellar protein FliS</fullName>
    </recommendedName>
</protein>
<gene>
    <name evidence="1" type="ORF">ATW55_13165</name>
</gene>
<accession>A0A101XQK4</accession>
<sequence length="123" mass="14052">MNPYLKNQTMIQTMPFPKQLSALHARAAYLCKTAYDQFSDPTTQDQARQSIEDFKEILIFLISSLDTKTEAGQKTDATFRYFLGKCILWITSGTIEQDVYDTMVSTMMSWATTWEKIPAEAMG</sequence>
<evidence type="ECO:0000313" key="2">
    <source>
        <dbReference type="Proteomes" id="UP000053557"/>
    </source>
</evidence>
<reference evidence="1 2" key="1">
    <citation type="submission" date="2015-12" db="EMBL/GenBank/DDBJ databases">
        <title>Draft genome sequence of Acidibacillus ferrooxidans ITV001, isolated from a chalcopyrite acid mine drainage site in Brazil.</title>
        <authorList>
            <person name="Dall'Agnol H."/>
            <person name="Nancucheo I."/>
            <person name="Johnson B."/>
            <person name="Oliveira R."/>
            <person name="Leite L."/>
            <person name="Pylro V."/>
            <person name="Nunes G.L."/>
            <person name="Tzotzos G."/>
            <person name="Fernandes G.R."/>
            <person name="Dutra J."/>
            <person name="Orellana S.C."/>
            <person name="Oliveira G."/>
        </authorList>
    </citation>
    <scope>NUCLEOTIDE SEQUENCE [LARGE SCALE GENOMIC DNA]</scope>
    <source>
        <strain evidence="2">ITV01</strain>
    </source>
</reference>
<evidence type="ECO:0008006" key="3">
    <source>
        <dbReference type="Google" id="ProtNLM"/>
    </source>
</evidence>
<proteinExistence type="predicted"/>
<evidence type="ECO:0000313" key="1">
    <source>
        <dbReference type="EMBL" id="KUO95694.1"/>
    </source>
</evidence>
<keyword evidence="2" id="KW-1185">Reference proteome</keyword>